<dbReference type="EMBL" id="CP010951">
    <property type="protein sequence ID" value="AMO22324.1"/>
    <property type="molecule type" value="Genomic_DNA"/>
</dbReference>
<reference evidence="1 2" key="1">
    <citation type="journal article" date="2014" name="Int. J. Syst. Evol. Microbiol.">
        <title>Ramlibacter solisilvae sp. nov., isolated from forest soil, and emended description of the genus Ramlibacter.</title>
        <authorList>
            <person name="Lee H.J."/>
            <person name="Lee S.H."/>
            <person name="Lee S.S."/>
            <person name="Lee J.S."/>
            <person name="Kim Y."/>
            <person name="Kim S.C."/>
            <person name="Jeon C.O."/>
        </authorList>
    </citation>
    <scope>NUCLEOTIDE SEQUENCE [LARGE SCALE GENOMIC DNA]</scope>
    <source>
        <strain evidence="1 2">5-10</strain>
    </source>
</reference>
<keyword evidence="2" id="KW-1185">Reference proteome</keyword>
<dbReference type="OrthoDB" id="5295974at2"/>
<protein>
    <recommendedName>
        <fullName evidence="3">Phosphoglycerate mutase</fullName>
    </recommendedName>
</protein>
<evidence type="ECO:0000313" key="2">
    <source>
        <dbReference type="Proteomes" id="UP000070433"/>
    </source>
</evidence>
<gene>
    <name evidence="1" type="ORF">UC35_04700</name>
</gene>
<sequence>MSDGAGAHLLIPLASCDAEGCIAARRHLAWPHLEKLLARLAPASGGDDDGGANTLSMPHERALARAWGLHAPDGGIPWAAWQLAQAGRDPQGAAWAWITPCHWRVGRDHIAMDAPQQLALDERDSQALLAAMRPYFEEDGIALEYEAPTRWLARGEVFRGLASASLDRVVGRIIDDWLPRSQQARTLRRLQQEMQMLLYTHPINEERLARGLPPVNSFWVSGTGALPASPSTAQPPPGLQVAHELHNPALQQDWAGWASAWQQIDAQQCARLLESLDQGEAVALTLCGERQARTWHGRGAGLLPRLAAALRGKQAAAVLDTL</sequence>
<organism evidence="1 2">
    <name type="scientific">Ramlibacter tataouinensis</name>
    <dbReference type="NCBI Taxonomy" id="94132"/>
    <lineage>
        <taxon>Bacteria</taxon>
        <taxon>Pseudomonadati</taxon>
        <taxon>Pseudomonadota</taxon>
        <taxon>Betaproteobacteria</taxon>
        <taxon>Burkholderiales</taxon>
        <taxon>Comamonadaceae</taxon>
        <taxon>Ramlibacter</taxon>
    </lineage>
</organism>
<evidence type="ECO:0008006" key="3">
    <source>
        <dbReference type="Google" id="ProtNLM"/>
    </source>
</evidence>
<dbReference type="Proteomes" id="UP000070433">
    <property type="component" value="Chromosome"/>
</dbReference>
<proteinExistence type="predicted"/>
<dbReference type="AlphaFoldDB" id="A0A127JQK7"/>
<accession>A0A127JQK7</accession>
<name>A0A127JQK7_9BURK</name>
<evidence type="ECO:0000313" key="1">
    <source>
        <dbReference type="EMBL" id="AMO22324.1"/>
    </source>
</evidence>